<organism evidence="1 2">
    <name type="scientific">Pendulispora brunnea</name>
    <dbReference type="NCBI Taxonomy" id="2905690"/>
    <lineage>
        <taxon>Bacteria</taxon>
        <taxon>Pseudomonadati</taxon>
        <taxon>Myxococcota</taxon>
        <taxon>Myxococcia</taxon>
        <taxon>Myxococcales</taxon>
        <taxon>Sorangiineae</taxon>
        <taxon>Pendulisporaceae</taxon>
        <taxon>Pendulispora</taxon>
    </lineage>
</organism>
<reference evidence="1 2" key="1">
    <citation type="submission" date="2021-12" db="EMBL/GenBank/DDBJ databases">
        <title>Discovery of the Pendulisporaceae a myxobacterial family with distinct sporulation behavior and unique specialized metabolism.</title>
        <authorList>
            <person name="Garcia R."/>
            <person name="Popoff A."/>
            <person name="Bader C.D."/>
            <person name="Loehr J."/>
            <person name="Walesch S."/>
            <person name="Walt C."/>
            <person name="Boldt J."/>
            <person name="Bunk B."/>
            <person name="Haeckl F.J.F.P.J."/>
            <person name="Gunesch A.P."/>
            <person name="Birkelbach J."/>
            <person name="Nuebel U."/>
            <person name="Pietschmann T."/>
            <person name="Bach T."/>
            <person name="Mueller R."/>
        </authorList>
    </citation>
    <scope>NUCLEOTIDE SEQUENCE [LARGE SCALE GENOMIC DNA]</scope>
    <source>
        <strain evidence="1 2">MSr12523</strain>
    </source>
</reference>
<gene>
    <name evidence="1" type="ORF">LZC95_07415</name>
</gene>
<protein>
    <submittedName>
        <fullName evidence="1">Uncharacterized protein</fullName>
    </submittedName>
</protein>
<proteinExistence type="predicted"/>
<dbReference type="Proteomes" id="UP001379533">
    <property type="component" value="Chromosome"/>
</dbReference>
<accession>A0ABZ2KD90</accession>
<sequence>MIPLVERVRVAVTDPELSRALNQAIAEAIRTAMPSELPALRVVRFRTRKKLAQLLAAPETLAGAIAVIRVTRANARHLEAWIIEARRAGVAGVQLVWNGRDPSPEHVQPRIFRVLEVARATLREGPVVLSSRGAPEQALLLSISMKGNSP</sequence>
<keyword evidence="2" id="KW-1185">Reference proteome</keyword>
<evidence type="ECO:0000313" key="2">
    <source>
        <dbReference type="Proteomes" id="UP001379533"/>
    </source>
</evidence>
<dbReference type="EMBL" id="CP089982">
    <property type="protein sequence ID" value="WXA96662.1"/>
    <property type="molecule type" value="Genomic_DNA"/>
</dbReference>
<evidence type="ECO:0000313" key="1">
    <source>
        <dbReference type="EMBL" id="WXA96662.1"/>
    </source>
</evidence>
<dbReference type="RefSeq" id="WP_394847280.1">
    <property type="nucleotide sequence ID" value="NZ_CP089982.1"/>
</dbReference>
<name>A0ABZ2KD90_9BACT</name>